<feature type="domain" description="Histidine kinase" evidence="12">
    <location>
        <begin position="283"/>
        <end position="507"/>
    </location>
</feature>
<dbReference type="Proteomes" id="UP000293433">
    <property type="component" value="Unassembled WGS sequence"/>
</dbReference>
<evidence type="ECO:0000256" key="4">
    <source>
        <dbReference type="ARBA" id="ARBA00022475"/>
    </source>
</evidence>
<evidence type="ECO:0000256" key="8">
    <source>
        <dbReference type="ARBA" id="ARBA00022777"/>
    </source>
</evidence>
<protein>
    <recommendedName>
        <fullName evidence="3">histidine kinase</fullName>
        <ecNumber evidence="3">2.7.13.3</ecNumber>
    </recommendedName>
</protein>
<organism evidence="14 15">
    <name type="scientific">Sphaerotilus mobilis</name>
    <dbReference type="NCBI Taxonomy" id="47994"/>
    <lineage>
        <taxon>Bacteria</taxon>
        <taxon>Pseudomonadati</taxon>
        <taxon>Pseudomonadota</taxon>
        <taxon>Betaproteobacteria</taxon>
        <taxon>Burkholderiales</taxon>
        <taxon>Sphaerotilaceae</taxon>
        <taxon>Sphaerotilus</taxon>
    </lineage>
</organism>
<evidence type="ECO:0000256" key="1">
    <source>
        <dbReference type="ARBA" id="ARBA00000085"/>
    </source>
</evidence>
<dbReference type="GO" id="GO:0005886">
    <property type="term" value="C:plasma membrane"/>
    <property type="evidence" value="ECO:0007669"/>
    <property type="project" value="UniProtKB-SubCell"/>
</dbReference>
<dbReference type="Pfam" id="PF00512">
    <property type="entry name" value="HisKA"/>
    <property type="match status" value="1"/>
</dbReference>
<dbReference type="PROSITE" id="PS50109">
    <property type="entry name" value="HIS_KIN"/>
    <property type="match status" value="1"/>
</dbReference>
<keyword evidence="9" id="KW-0067">ATP-binding</keyword>
<keyword evidence="4" id="KW-1003">Cell membrane</keyword>
<evidence type="ECO:0000313" key="14">
    <source>
        <dbReference type="EMBL" id="RZS57022.1"/>
    </source>
</evidence>
<keyword evidence="11" id="KW-0472">Membrane</keyword>
<evidence type="ECO:0000256" key="11">
    <source>
        <dbReference type="SAM" id="Phobius"/>
    </source>
</evidence>
<feature type="domain" description="HAMP" evidence="13">
    <location>
        <begin position="223"/>
        <end position="275"/>
    </location>
</feature>
<dbReference type="SUPFAM" id="SSF47384">
    <property type="entry name" value="Homodimeric domain of signal transducing histidine kinase"/>
    <property type="match status" value="1"/>
</dbReference>
<dbReference type="InterPro" id="IPR036890">
    <property type="entry name" value="HATPase_C_sf"/>
</dbReference>
<dbReference type="Pfam" id="PF02518">
    <property type="entry name" value="HATPase_c"/>
    <property type="match status" value="1"/>
</dbReference>
<dbReference type="EC" id="2.7.13.3" evidence="3"/>
<dbReference type="Gene3D" id="6.10.340.10">
    <property type="match status" value="1"/>
</dbReference>
<feature type="region of interest" description="Disordered" evidence="10">
    <location>
        <begin position="102"/>
        <end position="174"/>
    </location>
</feature>
<keyword evidence="6" id="KW-0808">Transferase</keyword>
<dbReference type="EMBL" id="SGWV01000008">
    <property type="protein sequence ID" value="RZS57022.1"/>
    <property type="molecule type" value="Genomic_DNA"/>
</dbReference>
<keyword evidence="11" id="KW-0812">Transmembrane</keyword>
<dbReference type="SMART" id="SM00387">
    <property type="entry name" value="HATPase_c"/>
    <property type="match status" value="1"/>
</dbReference>
<evidence type="ECO:0000259" key="12">
    <source>
        <dbReference type="PROSITE" id="PS50109"/>
    </source>
</evidence>
<proteinExistence type="predicted"/>
<evidence type="ECO:0000256" key="10">
    <source>
        <dbReference type="SAM" id="MobiDB-lite"/>
    </source>
</evidence>
<evidence type="ECO:0000256" key="5">
    <source>
        <dbReference type="ARBA" id="ARBA00022553"/>
    </source>
</evidence>
<dbReference type="SMART" id="SM00388">
    <property type="entry name" value="HisKA"/>
    <property type="match status" value="1"/>
</dbReference>
<evidence type="ECO:0000256" key="9">
    <source>
        <dbReference type="ARBA" id="ARBA00022840"/>
    </source>
</evidence>
<dbReference type="PRINTS" id="PR00344">
    <property type="entry name" value="BCTRLSENSOR"/>
</dbReference>
<comment type="catalytic activity">
    <reaction evidence="1">
        <text>ATP + protein L-histidine = ADP + protein N-phospho-L-histidine.</text>
        <dbReference type="EC" id="2.7.13.3"/>
    </reaction>
</comment>
<comment type="subcellular location">
    <subcellularLocation>
        <location evidence="2">Cell membrane</location>
        <topology evidence="2">Multi-pass membrane protein</topology>
    </subcellularLocation>
</comment>
<dbReference type="Gene3D" id="1.10.287.130">
    <property type="match status" value="1"/>
</dbReference>
<keyword evidence="5" id="KW-0597">Phosphoprotein</keyword>
<accession>A0A4Q7LRW8</accession>
<dbReference type="InterPro" id="IPR050980">
    <property type="entry name" value="2C_sensor_his_kinase"/>
</dbReference>
<evidence type="ECO:0000256" key="6">
    <source>
        <dbReference type="ARBA" id="ARBA00022679"/>
    </source>
</evidence>
<dbReference type="SMART" id="SM00304">
    <property type="entry name" value="HAMP"/>
    <property type="match status" value="1"/>
</dbReference>
<dbReference type="OrthoDB" id="9804645at2"/>
<dbReference type="InterPro" id="IPR036097">
    <property type="entry name" value="HisK_dim/P_sf"/>
</dbReference>
<dbReference type="CDD" id="cd00075">
    <property type="entry name" value="HATPase"/>
    <property type="match status" value="1"/>
</dbReference>
<dbReference type="InterPro" id="IPR003594">
    <property type="entry name" value="HATPase_dom"/>
</dbReference>
<dbReference type="InterPro" id="IPR004358">
    <property type="entry name" value="Sig_transdc_His_kin-like_C"/>
</dbReference>
<feature type="compositionally biased region" description="Basic and acidic residues" evidence="10">
    <location>
        <begin position="117"/>
        <end position="160"/>
    </location>
</feature>
<dbReference type="GO" id="GO:0005524">
    <property type="term" value="F:ATP binding"/>
    <property type="evidence" value="ECO:0007669"/>
    <property type="project" value="UniProtKB-KW"/>
</dbReference>
<dbReference type="InterPro" id="IPR003660">
    <property type="entry name" value="HAMP_dom"/>
</dbReference>
<reference evidence="14 15" key="1">
    <citation type="submission" date="2019-02" db="EMBL/GenBank/DDBJ databases">
        <title>Genomic Encyclopedia of Type Strains, Phase IV (KMG-IV): sequencing the most valuable type-strain genomes for metagenomic binning, comparative biology and taxonomic classification.</title>
        <authorList>
            <person name="Goeker M."/>
        </authorList>
    </citation>
    <scope>NUCLEOTIDE SEQUENCE [LARGE SCALE GENOMIC DNA]</scope>
    <source>
        <strain evidence="14 15">DSM 10617</strain>
    </source>
</reference>
<dbReference type="PANTHER" id="PTHR44936">
    <property type="entry name" value="SENSOR PROTEIN CREC"/>
    <property type="match status" value="1"/>
</dbReference>
<dbReference type="CDD" id="cd06225">
    <property type="entry name" value="HAMP"/>
    <property type="match status" value="1"/>
</dbReference>
<keyword evidence="15" id="KW-1185">Reference proteome</keyword>
<dbReference type="Pfam" id="PF00672">
    <property type="entry name" value="HAMP"/>
    <property type="match status" value="1"/>
</dbReference>
<keyword evidence="7" id="KW-0547">Nucleotide-binding</keyword>
<evidence type="ECO:0000256" key="3">
    <source>
        <dbReference type="ARBA" id="ARBA00012438"/>
    </source>
</evidence>
<dbReference type="RefSeq" id="WP_130481436.1">
    <property type="nucleotide sequence ID" value="NZ_SGWV01000008.1"/>
</dbReference>
<dbReference type="SUPFAM" id="SSF55874">
    <property type="entry name" value="ATPase domain of HSP90 chaperone/DNA topoisomerase II/histidine kinase"/>
    <property type="match status" value="1"/>
</dbReference>
<dbReference type="InterPro" id="IPR003661">
    <property type="entry name" value="HisK_dim/P_dom"/>
</dbReference>
<evidence type="ECO:0000256" key="2">
    <source>
        <dbReference type="ARBA" id="ARBA00004651"/>
    </source>
</evidence>
<comment type="caution">
    <text evidence="14">The sequence shown here is derived from an EMBL/GenBank/DDBJ whole genome shotgun (WGS) entry which is preliminary data.</text>
</comment>
<sequence>MGTPLDDHGWLNRPVARHRRLGMRLVLLFVVLALVMGLTFMAGMQRALGGGWRALVRPLVADYVDRLAADIGSPPDVARAEAMAERLPLAIQIEGPIVNWRSHPDGLPRHPMPLPMRPRDRDGVRMGERGRDDMPPPWRRDLAASEDEPRRGPPRWRRDDTDDARDEPPGSRGVVALSRLTPDGHRITFALGEVPLAHQPRVIGWLTLAALLLVTAIAYLVMRRMLRPLDDIGAGALRYGQGDFAQAIPIRRPDELGRLAGQINAMAEGLRERLEAKRALLLAISHELRSPLTRARLNAELVDEGPSRDALLRDLEEMRSLINDLLEGERLSAGHAALQTEPTDLVALVRHVADERLRHWQDSAPSGTPLPQIRWDIAPEVARLLSQVAIDPMRWRLLVRNLVDNALRHGRPTDVAGADLELSIRPEPDGGHWLMSLRDHGPGVAPDHLARLAEAFYRTDAARTRHSGGVGLGLYLCRLVAQAHGGQLTFEAAQPGLKVRVRWPRTSI</sequence>
<evidence type="ECO:0000256" key="7">
    <source>
        <dbReference type="ARBA" id="ARBA00022741"/>
    </source>
</evidence>
<name>A0A4Q7LRW8_9BURK</name>
<evidence type="ECO:0000259" key="13">
    <source>
        <dbReference type="PROSITE" id="PS50885"/>
    </source>
</evidence>
<keyword evidence="11" id="KW-1133">Transmembrane helix</keyword>
<gene>
    <name evidence="14" type="ORF">EV685_1580</name>
</gene>
<dbReference type="GO" id="GO:0000155">
    <property type="term" value="F:phosphorelay sensor kinase activity"/>
    <property type="evidence" value="ECO:0007669"/>
    <property type="project" value="InterPro"/>
</dbReference>
<evidence type="ECO:0000313" key="15">
    <source>
        <dbReference type="Proteomes" id="UP000293433"/>
    </source>
</evidence>
<keyword evidence="8 14" id="KW-0418">Kinase</keyword>
<dbReference type="PROSITE" id="PS50885">
    <property type="entry name" value="HAMP"/>
    <property type="match status" value="1"/>
</dbReference>
<dbReference type="PANTHER" id="PTHR44936:SF10">
    <property type="entry name" value="SENSOR PROTEIN RSTB"/>
    <property type="match status" value="1"/>
</dbReference>
<dbReference type="InterPro" id="IPR005467">
    <property type="entry name" value="His_kinase_dom"/>
</dbReference>
<dbReference type="Gene3D" id="3.30.565.10">
    <property type="entry name" value="Histidine kinase-like ATPase, C-terminal domain"/>
    <property type="match status" value="1"/>
</dbReference>
<feature type="transmembrane region" description="Helical" evidence="11">
    <location>
        <begin position="21"/>
        <end position="42"/>
    </location>
</feature>
<dbReference type="CDD" id="cd00082">
    <property type="entry name" value="HisKA"/>
    <property type="match status" value="1"/>
</dbReference>
<feature type="transmembrane region" description="Helical" evidence="11">
    <location>
        <begin position="202"/>
        <end position="222"/>
    </location>
</feature>
<dbReference type="AlphaFoldDB" id="A0A4Q7LRW8"/>
<dbReference type="SUPFAM" id="SSF158472">
    <property type="entry name" value="HAMP domain-like"/>
    <property type="match status" value="1"/>
</dbReference>